<dbReference type="GeneID" id="36290138"/>
<sequence length="307" mass="34210">MSSMPQHNYMIEDPLSESPGMLGEASIFFHDGMDEEELFLTPLNGDNMLQFNEQPWQNPDIMTGNSTSAQSWPVSADMTRNDSSATSQSHQSNQSFNFPATAEEVQTTALRSVELPLKTSASPSPASLLASTSTSGMRTRKRKTSPLTDDDEEEDGTPESPPQKPPMKKTAHNMIEKRYRTNLNDKIAALRQSVPSLRATEKNLGAGGKGARNLVNVMEDLDGLIPPNKLNKATILSKATEYIGHLERRNKSLQSEKASLLDRISTFENLLLGRKHHGQQIYHPDQLLMQQHQMMDRGNANQRPNRN</sequence>
<feature type="compositionally biased region" description="Polar residues" evidence="2">
    <location>
        <begin position="63"/>
        <end position="73"/>
    </location>
</feature>
<protein>
    <recommendedName>
        <fullName evidence="3">BHLH domain-containing protein</fullName>
    </recommendedName>
</protein>
<dbReference type="VEuPathDB" id="FungiDB:GMDG_01522"/>
<dbReference type="PANTHER" id="PTHR47336">
    <property type="entry name" value="TRANSCRIPTION FACTOR HMS1-RELATED"/>
    <property type="match status" value="1"/>
</dbReference>
<dbReference type="InterPro" id="IPR011598">
    <property type="entry name" value="bHLH_dom"/>
</dbReference>
<evidence type="ECO:0000259" key="3">
    <source>
        <dbReference type="PROSITE" id="PS50888"/>
    </source>
</evidence>
<keyword evidence="1" id="KW-0175">Coiled coil</keyword>
<gene>
    <name evidence="4" type="ORF">VC83_07088</name>
</gene>
<dbReference type="PANTHER" id="PTHR47336:SF2">
    <property type="entry name" value="TRANSCRIPTION FACTOR HMS1-RELATED"/>
    <property type="match status" value="1"/>
</dbReference>
<name>A0A177A5L9_9PEZI</name>
<feature type="region of interest" description="Disordered" evidence="2">
    <location>
        <begin position="56"/>
        <end position="95"/>
    </location>
</feature>
<feature type="domain" description="BHLH" evidence="3">
    <location>
        <begin position="167"/>
        <end position="246"/>
    </location>
</feature>
<dbReference type="eggNOG" id="KOG2588">
    <property type="taxonomic scope" value="Eukaryota"/>
</dbReference>
<feature type="compositionally biased region" description="Acidic residues" evidence="2">
    <location>
        <begin position="148"/>
        <end position="157"/>
    </location>
</feature>
<feature type="coiled-coil region" evidence="1">
    <location>
        <begin position="236"/>
        <end position="270"/>
    </location>
</feature>
<evidence type="ECO:0000313" key="4">
    <source>
        <dbReference type="EMBL" id="OAF56782.1"/>
    </source>
</evidence>
<dbReference type="OrthoDB" id="2133190at2759"/>
<dbReference type="PROSITE" id="PS50888">
    <property type="entry name" value="BHLH"/>
    <property type="match status" value="1"/>
</dbReference>
<reference evidence="4" key="1">
    <citation type="submission" date="2016-03" db="EMBL/GenBank/DDBJ databases">
        <title>Updated assembly of Pseudogymnoascus destructans, the fungus causing white-nose syndrome of bats.</title>
        <authorList>
            <person name="Palmer J.M."/>
            <person name="Drees K.P."/>
            <person name="Foster J.T."/>
            <person name="Lindner D.L."/>
        </authorList>
    </citation>
    <scope>NUCLEOTIDE SEQUENCE [LARGE SCALE GENOMIC DNA]</scope>
    <source>
        <strain evidence="4">20631-21</strain>
    </source>
</reference>
<evidence type="ECO:0000256" key="2">
    <source>
        <dbReference type="SAM" id="MobiDB-lite"/>
    </source>
</evidence>
<dbReference type="AlphaFoldDB" id="A0A177A5L9"/>
<dbReference type="InterPro" id="IPR036638">
    <property type="entry name" value="HLH_DNA-bd_sf"/>
</dbReference>
<proteinExistence type="predicted"/>
<dbReference type="CDD" id="cd11399">
    <property type="entry name" value="bHLHzip_scHMS1_like"/>
    <property type="match status" value="1"/>
</dbReference>
<dbReference type="RefSeq" id="XP_024322074.1">
    <property type="nucleotide sequence ID" value="XM_024470667.1"/>
</dbReference>
<feature type="compositionally biased region" description="Low complexity" evidence="2">
    <location>
        <begin position="117"/>
        <end position="135"/>
    </location>
</feature>
<organism evidence="4">
    <name type="scientific">Pseudogymnoascus destructans</name>
    <dbReference type="NCBI Taxonomy" id="655981"/>
    <lineage>
        <taxon>Eukaryota</taxon>
        <taxon>Fungi</taxon>
        <taxon>Dikarya</taxon>
        <taxon>Ascomycota</taxon>
        <taxon>Pezizomycotina</taxon>
        <taxon>Leotiomycetes</taxon>
        <taxon>Thelebolales</taxon>
        <taxon>Thelebolaceae</taxon>
        <taxon>Pseudogymnoascus</taxon>
    </lineage>
</organism>
<dbReference type="InterPro" id="IPR052099">
    <property type="entry name" value="Regulatory_TF_Diverse"/>
</dbReference>
<evidence type="ECO:0000256" key="1">
    <source>
        <dbReference type="SAM" id="Coils"/>
    </source>
</evidence>
<dbReference type="Gene3D" id="4.10.280.10">
    <property type="entry name" value="Helix-loop-helix DNA-binding domain"/>
    <property type="match status" value="1"/>
</dbReference>
<dbReference type="SUPFAM" id="SSF47459">
    <property type="entry name" value="HLH, helix-loop-helix DNA-binding domain"/>
    <property type="match status" value="1"/>
</dbReference>
<dbReference type="EMBL" id="KV441402">
    <property type="protein sequence ID" value="OAF56782.1"/>
    <property type="molecule type" value="Genomic_DNA"/>
</dbReference>
<dbReference type="GO" id="GO:0046983">
    <property type="term" value="F:protein dimerization activity"/>
    <property type="evidence" value="ECO:0007669"/>
    <property type="project" value="InterPro"/>
</dbReference>
<dbReference type="Pfam" id="PF00010">
    <property type="entry name" value="HLH"/>
    <property type="match status" value="1"/>
</dbReference>
<dbReference type="Proteomes" id="UP000077154">
    <property type="component" value="Unassembled WGS sequence"/>
</dbReference>
<dbReference type="SMART" id="SM00353">
    <property type="entry name" value="HLH"/>
    <property type="match status" value="1"/>
</dbReference>
<feature type="region of interest" description="Disordered" evidence="2">
    <location>
        <begin position="117"/>
        <end position="170"/>
    </location>
</feature>
<accession>A0A177A5L9</accession>